<keyword evidence="1" id="KW-1133">Transmembrane helix</keyword>
<dbReference type="AlphaFoldDB" id="A0AAD8AM40"/>
<protein>
    <submittedName>
        <fullName evidence="2">Uncharacterized protein</fullName>
    </submittedName>
</protein>
<name>A0AAD8AM40_DIPPU</name>
<keyword evidence="1" id="KW-0812">Transmembrane</keyword>
<keyword evidence="1" id="KW-0472">Membrane</keyword>
<reference evidence="2" key="1">
    <citation type="journal article" date="2023" name="IScience">
        <title>Live-bearing cockroach genome reveals convergent evolutionary mechanisms linked to viviparity in insects and beyond.</title>
        <authorList>
            <person name="Fouks B."/>
            <person name="Harrison M.C."/>
            <person name="Mikhailova A.A."/>
            <person name="Marchal E."/>
            <person name="English S."/>
            <person name="Carruthers M."/>
            <person name="Jennings E.C."/>
            <person name="Chiamaka E.L."/>
            <person name="Frigard R.A."/>
            <person name="Pippel M."/>
            <person name="Attardo G.M."/>
            <person name="Benoit J.B."/>
            <person name="Bornberg-Bauer E."/>
            <person name="Tobe S.S."/>
        </authorList>
    </citation>
    <scope>NUCLEOTIDE SEQUENCE</scope>
    <source>
        <strain evidence="2">Stay&amp;Tobe</strain>
    </source>
</reference>
<organism evidence="2 3">
    <name type="scientific">Diploptera punctata</name>
    <name type="common">Pacific beetle cockroach</name>
    <dbReference type="NCBI Taxonomy" id="6984"/>
    <lineage>
        <taxon>Eukaryota</taxon>
        <taxon>Metazoa</taxon>
        <taxon>Ecdysozoa</taxon>
        <taxon>Arthropoda</taxon>
        <taxon>Hexapoda</taxon>
        <taxon>Insecta</taxon>
        <taxon>Pterygota</taxon>
        <taxon>Neoptera</taxon>
        <taxon>Polyneoptera</taxon>
        <taxon>Dictyoptera</taxon>
        <taxon>Blattodea</taxon>
        <taxon>Blaberoidea</taxon>
        <taxon>Blaberidae</taxon>
        <taxon>Diplopterinae</taxon>
        <taxon>Diploptera</taxon>
    </lineage>
</organism>
<evidence type="ECO:0000313" key="2">
    <source>
        <dbReference type="EMBL" id="KAJ9601659.1"/>
    </source>
</evidence>
<evidence type="ECO:0000313" key="3">
    <source>
        <dbReference type="Proteomes" id="UP001233999"/>
    </source>
</evidence>
<keyword evidence="3" id="KW-1185">Reference proteome</keyword>
<dbReference type="Proteomes" id="UP001233999">
    <property type="component" value="Unassembled WGS sequence"/>
</dbReference>
<feature type="non-terminal residue" evidence="2">
    <location>
        <position position="117"/>
    </location>
</feature>
<proteinExistence type="predicted"/>
<comment type="caution">
    <text evidence="2">The sequence shown here is derived from an EMBL/GenBank/DDBJ whole genome shotgun (WGS) entry which is preliminary data.</text>
</comment>
<evidence type="ECO:0000256" key="1">
    <source>
        <dbReference type="SAM" id="Phobius"/>
    </source>
</evidence>
<accession>A0AAD8AM40</accession>
<dbReference type="EMBL" id="JASPKZ010000006">
    <property type="protein sequence ID" value="KAJ9601659.1"/>
    <property type="molecule type" value="Genomic_DNA"/>
</dbReference>
<gene>
    <name evidence="2" type="ORF">L9F63_000192</name>
</gene>
<feature type="transmembrane region" description="Helical" evidence="1">
    <location>
        <begin position="42"/>
        <end position="64"/>
    </location>
</feature>
<reference evidence="2" key="2">
    <citation type="submission" date="2023-05" db="EMBL/GenBank/DDBJ databases">
        <authorList>
            <person name="Fouks B."/>
        </authorList>
    </citation>
    <scope>NUCLEOTIDE SEQUENCE</scope>
    <source>
        <strain evidence="2">Stay&amp;Tobe</strain>
        <tissue evidence="2">Testes</tissue>
    </source>
</reference>
<sequence length="117" mass="13494">NFRFAVSQSIRDKQYYIHTTLTFSDKISGKRIYVSKCSTSYLFFKCCIFMVYSGLTSYVQVTLVNKILLFSKMMPWKFLAQIDKCYPSFVHGLNECFLYNIVKSGSKMEGMTCGGYG</sequence>
<feature type="non-terminal residue" evidence="2">
    <location>
        <position position="1"/>
    </location>
</feature>